<proteinExistence type="predicted"/>
<dbReference type="EMBL" id="CM000950">
    <property type="protein sequence ID" value="EDY62967.1"/>
    <property type="molecule type" value="Genomic_DNA"/>
</dbReference>
<dbReference type="AlphaFoldDB" id="B5H8A5"/>
<reference evidence="2" key="1">
    <citation type="submission" date="2008-02" db="EMBL/GenBank/DDBJ databases">
        <authorList>
            <consortium name="The Broad Institute Genome Sequencing Platform"/>
            <person name="Fischbach M."/>
            <person name="Ward D."/>
            <person name="Young S."/>
            <person name="Jaffe D."/>
            <person name="Gnerre S."/>
            <person name="Berlin A."/>
            <person name="Heiman D."/>
            <person name="Hepburn T."/>
            <person name="Sykes S."/>
            <person name="Alvarado L."/>
            <person name="Kodira C.D."/>
            <person name="Straight P."/>
            <person name="Clardy J."/>
            <person name="Hung D."/>
            <person name="Kolter R."/>
            <person name="Mekalanos J."/>
            <person name="Walker S."/>
            <person name="Walsh C.T."/>
            <person name="Lander E."/>
            <person name="Galagan J."/>
            <person name="Nusbaum C."/>
            <person name="Birren B."/>
        </authorList>
    </citation>
    <scope>NUCLEOTIDE SEQUENCE [LARGE SCALE GENOMIC DNA]</scope>
    <source>
        <strain evidence="2">ATCC 25486 / DSM 40338 / CBS 914.69 / JCM 4507 / NBRC 13074 / NRRL 2958 / 5647</strain>
    </source>
</reference>
<dbReference type="eggNOG" id="COG1413">
    <property type="taxonomic scope" value="Bacteria"/>
</dbReference>
<gene>
    <name evidence="1" type="ORF">SSDG_01286</name>
</gene>
<accession>B5H8A5</accession>
<dbReference type="Proteomes" id="UP000002805">
    <property type="component" value="Chromosome"/>
</dbReference>
<keyword evidence="2" id="KW-1185">Reference proteome</keyword>
<evidence type="ECO:0000313" key="1">
    <source>
        <dbReference type="EMBL" id="EDY62967.1"/>
    </source>
</evidence>
<sequence length="186" mass="20876">MVHFCAVKIMEDELRRLRSGPRAEDGQERPFLVRVRFTAGDPAQVIADARTVLTRVVERTDDWPAFELWPRLLPAWFVQRCAPEPMEPEPGEPFDAEAWLRQWQAMTPKQRAAAGEGPWTLSDWLHCFDPTEEGAGADRSWWWWHAGADESGGGWVQVATTGWPFGSGSLSWLIKAGGGTDLAYGP</sequence>
<organism evidence="1 2">
    <name type="scientific">Streptomyces pristinaespiralis (strain ATCC 25486 / DSM 40338 / CBS 914.69 / JCM 4507 / KCC S-0507 / NBRC 13074 / NRRL 2958 / 5647)</name>
    <dbReference type="NCBI Taxonomy" id="457429"/>
    <lineage>
        <taxon>Bacteria</taxon>
        <taxon>Bacillati</taxon>
        <taxon>Actinomycetota</taxon>
        <taxon>Actinomycetes</taxon>
        <taxon>Kitasatosporales</taxon>
        <taxon>Streptomycetaceae</taxon>
        <taxon>Streptomyces</taxon>
    </lineage>
</organism>
<dbReference type="HOGENOM" id="CLU_108456_0_0_11"/>
<reference evidence="2" key="2">
    <citation type="submission" date="2009-10" db="EMBL/GenBank/DDBJ databases">
        <title>The genome sequence of Streptomyces pristinaespiralis strain ATCC 25486.</title>
        <authorList>
            <consortium name="The Broad Institute Genome Sequencing Platform"/>
            <consortium name="Broad Institute Microbial Sequencing Center"/>
            <person name="Fischbach M."/>
            <person name="Godfrey P."/>
            <person name="Ward D."/>
            <person name="Young S."/>
            <person name="Zeng Q."/>
            <person name="Koehrsen M."/>
            <person name="Alvarado L."/>
            <person name="Berlin A.M."/>
            <person name="Bochicchio J."/>
            <person name="Borenstein D."/>
            <person name="Chapman S.B."/>
            <person name="Chen Z."/>
            <person name="Engels R."/>
            <person name="Freedman E."/>
            <person name="Gellesch M."/>
            <person name="Goldberg J."/>
            <person name="Griggs A."/>
            <person name="Gujja S."/>
            <person name="Heilman E.R."/>
            <person name="Heiman D.I."/>
            <person name="Hepburn T.A."/>
            <person name="Howarth C."/>
            <person name="Jen D."/>
            <person name="Larson L."/>
            <person name="Lewis B."/>
            <person name="Mehta T."/>
            <person name="Park D."/>
            <person name="Pearson M."/>
            <person name="Richards J."/>
            <person name="Roberts A."/>
            <person name="Saif S."/>
            <person name="Shea T.D."/>
            <person name="Shenoy N."/>
            <person name="Sisk P."/>
            <person name="Stolte C."/>
            <person name="Sykes S.N."/>
            <person name="Thomson T."/>
            <person name="Walk T."/>
            <person name="White J."/>
            <person name="Yandava C."/>
            <person name="Straight P."/>
            <person name="Clardy J."/>
            <person name="Hung D."/>
            <person name="Kolter R."/>
            <person name="Mekalanos J."/>
            <person name="Walker S."/>
            <person name="Walsh C.T."/>
            <person name="Wieland-Brown L.C."/>
            <person name="Haas B."/>
            <person name="Nusbaum C."/>
            <person name="Birren B."/>
        </authorList>
    </citation>
    <scope>NUCLEOTIDE SEQUENCE [LARGE SCALE GENOMIC DNA]</scope>
    <source>
        <strain evidence="2">ATCC 25486 / DSM 40338 / CBS 914.69 / JCM 4507 / NBRC 13074 / NRRL 2958 / 5647</strain>
    </source>
</reference>
<protein>
    <submittedName>
        <fullName evidence="1">Uncharacterized protein</fullName>
    </submittedName>
</protein>
<evidence type="ECO:0000313" key="2">
    <source>
        <dbReference type="Proteomes" id="UP000002805"/>
    </source>
</evidence>
<name>B5H8A5_STRE2</name>